<dbReference type="GO" id="GO:0016020">
    <property type="term" value="C:membrane"/>
    <property type="evidence" value="ECO:0007669"/>
    <property type="project" value="UniProtKB-SubCell"/>
</dbReference>
<name>A0A8X7PC31_BRACI</name>
<sequence length="377" mass="40856">MEGQCRLSLASLLLLLLLLLLSATTLTSAADYSPTDNFLLNCGGSSDLPDTDNRTWIPDVKSKFLSSSADSKTSPAATQDPSVPDVPYMTARIFRSPFTYSFPVAAGRKFVRFHFYPNSYDGLNATNSLFSVSLGSYTLLKNFSAAQTAQALTFSFIVKEFIVNVEGGALNVTFTPESAPSNAYAYVNGIEVTSMPDLYSSTDGSLTVVGSSGGVTIDNSTALENVYRLNVGGNDISPSDDTGLYRSWYDDQPYIFGAGLGITETADPNMTIEYPSGTPTYVAPVDVYSTARSMGPTPQINLNYNLTWIFSIDSGFSYLVRLHFCEVAPNMTKINQRVFTVYLNNQTAEPEADVAGWTGGHGIPLHKDYVVNPPDDE</sequence>
<keyword evidence="10" id="KW-0472">Membrane</keyword>
<keyword evidence="2" id="KW-0723">Serine/threonine-protein kinase</keyword>
<dbReference type="GO" id="GO:0004714">
    <property type="term" value="F:transmembrane receptor protein tyrosine kinase activity"/>
    <property type="evidence" value="ECO:0007669"/>
    <property type="project" value="InterPro"/>
</dbReference>
<evidence type="ECO:0000256" key="9">
    <source>
        <dbReference type="ARBA" id="ARBA00022989"/>
    </source>
</evidence>
<keyword evidence="8" id="KW-0067">ATP-binding</keyword>
<dbReference type="OrthoDB" id="1903759at2759"/>
<keyword evidence="11" id="KW-0325">Glycoprotein</keyword>
<evidence type="ECO:0000256" key="11">
    <source>
        <dbReference type="ARBA" id="ARBA00023180"/>
    </source>
</evidence>
<protein>
    <recommendedName>
        <fullName evidence="13">Malectin-like domain-containing protein</fullName>
    </recommendedName>
</protein>
<keyword evidence="6" id="KW-0547">Nucleotide-binding</keyword>
<evidence type="ECO:0000256" key="1">
    <source>
        <dbReference type="ARBA" id="ARBA00004479"/>
    </source>
</evidence>
<evidence type="ECO:0000256" key="12">
    <source>
        <dbReference type="SAM" id="SignalP"/>
    </source>
</evidence>
<reference evidence="14 15" key="1">
    <citation type="submission" date="2020-02" db="EMBL/GenBank/DDBJ databases">
        <authorList>
            <person name="Ma Q."/>
            <person name="Huang Y."/>
            <person name="Song X."/>
            <person name="Pei D."/>
        </authorList>
    </citation>
    <scope>NUCLEOTIDE SEQUENCE [LARGE SCALE GENOMIC DNA]</scope>
    <source>
        <strain evidence="14">Sxm20200214</strain>
        <tissue evidence="14">Leaf</tissue>
    </source>
</reference>
<feature type="signal peptide" evidence="12">
    <location>
        <begin position="1"/>
        <end position="29"/>
    </location>
</feature>
<dbReference type="EMBL" id="JAAMPC010000017">
    <property type="protein sequence ID" value="KAG2247938.1"/>
    <property type="molecule type" value="Genomic_DNA"/>
</dbReference>
<keyword evidence="3" id="KW-0808">Transferase</keyword>
<evidence type="ECO:0000256" key="5">
    <source>
        <dbReference type="ARBA" id="ARBA00022729"/>
    </source>
</evidence>
<evidence type="ECO:0000256" key="10">
    <source>
        <dbReference type="ARBA" id="ARBA00023136"/>
    </source>
</evidence>
<evidence type="ECO:0000313" key="14">
    <source>
        <dbReference type="EMBL" id="KAG2247938.1"/>
    </source>
</evidence>
<evidence type="ECO:0000256" key="3">
    <source>
        <dbReference type="ARBA" id="ARBA00022679"/>
    </source>
</evidence>
<evidence type="ECO:0000256" key="6">
    <source>
        <dbReference type="ARBA" id="ARBA00022741"/>
    </source>
</evidence>
<feature type="domain" description="Malectin-like" evidence="13">
    <location>
        <begin position="40"/>
        <end position="349"/>
    </location>
</feature>
<evidence type="ECO:0000313" key="15">
    <source>
        <dbReference type="Proteomes" id="UP000886595"/>
    </source>
</evidence>
<keyword evidence="7" id="KW-0418">Kinase</keyword>
<evidence type="ECO:0000256" key="7">
    <source>
        <dbReference type="ARBA" id="ARBA00022777"/>
    </source>
</evidence>
<dbReference type="Proteomes" id="UP000886595">
    <property type="component" value="Unassembled WGS sequence"/>
</dbReference>
<evidence type="ECO:0000256" key="2">
    <source>
        <dbReference type="ARBA" id="ARBA00022527"/>
    </source>
</evidence>
<accession>A0A8X7PC31</accession>
<keyword evidence="9" id="KW-1133">Transmembrane helix</keyword>
<dbReference type="Gene3D" id="2.60.120.430">
    <property type="entry name" value="Galactose-binding lectin"/>
    <property type="match status" value="2"/>
</dbReference>
<organism evidence="14 15">
    <name type="scientific">Brassica carinata</name>
    <name type="common">Ethiopian mustard</name>
    <name type="synonym">Abyssinian cabbage</name>
    <dbReference type="NCBI Taxonomy" id="52824"/>
    <lineage>
        <taxon>Eukaryota</taxon>
        <taxon>Viridiplantae</taxon>
        <taxon>Streptophyta</taxon>
        <taxon>Embryophyta</taxon>
        <taxon>Tracheophyta</taxon>
        <taxon>Spermatophyta</taxon>
        <taxon>Magnoliopsida</taxon>
        <taxon>eudicotyledons</taxon>
        <taxon>Gunneridae</taxon>
        <taxon>Pentapetalae</taxon>
        <taxon>rosids</taxon>
        <taxon>malvids</taxon>
        <taxon>Brassicales</taxon>
        <taxon>Brassicaceae</taxon>
        <taxon>Brassiceae</taxon>
        <taxon>Brassica</taxon>
    </lineage>
</organism>
<evidence type="ECO:0000256" key="8">
    <source>
        <dbReference type="ARBA" id="ARBA00022840"/>
    </source>
</evidence>
<evidence type="ECO:0000259" key="13">
    <source>
        <dbReference type="Pfam" id="PF12819"/>
    </source>
</evidence>
<dbReference type="AlphaFoldDB" id="A0A8X7PC31"/>
<dbReference type="GO" id="GO:0005524">
    <property type="term" value="F:ATP binding"/>
    <property type="evidence" value="ECO:0007669"/>
    <property type="project" value="UniProtKB-KW"/>
</dbReference>
<gene>
    <name evidence="14" type="ORF">Bca52824_087566</name>
</gene>
<evidence type="ECO:0000256" key="4">
    <source>
        <dbReference type="ARBA" id="ARBA00022692"/>
    </source>
</evidence>
<feature type="chain" id="PRO_5036456415" description="Malectin-like domain-containing protein" evidence="12">
    <location>
        <begin position="30"/>
        <end position="377"/>
    </location>
</feature>
<keyword evidence="15" id="KW-1185">Reference proteome</keyword>
<dbReference type="Pfam" id="PF12819">
    <property type="entry name" value="Malectin_like"/>
    <property type="match status" value="1"/>
</dbReference>
<proteinExistence type="predicted"/>
<keyword evidence="4" id="KW-0812">Transmembrane</keyword>
<dbReference type="FunFam" id="2.60.120.430:FF:000007">
    <property type="entry name" value="FERONIA receptor-like kinase"/>
    <property type="match status" value="1"/>
</dbReference>
<dbReference type="FunFam" id="2.60.120.430:FF:000003">
    <property type="entry name" value="FERONIA receptor-like kinase"/>
    <property type="match status" value="1"/>
</dbReference>
<comment type="caution">
    <text evidence="14">The sequence shown here is derived from an EMBL/GenBank/DDBJ whole genome shotgun (WGS) entry which is preliminary data.</text>
</comment>
<keyword evidence="5 12" id="KW-0732">Signal</keyword>
<dbReference type="InterPro" id="IPR024788">
    <property type="entry name" value="Malectin-like_Carb-bd_dom"/>
</dbReference>
<dbReference type="InterPro" id="IPR045272">
    <property type="entry name" value="ANXUR1/2-like"/>
</dbReference>
<dbReference type="GO" id="GO:0004674">
    <property type="term" value="F:protein serine/threonine kinase activity"/>
    <property type="evidence" value="ECO:0007669"/>
    <property type="project" value="UniProtKB-KW"/>
</dbReference>
<comment type="subcellular location">
    <subcellularLocation>
        <location evidence="1">Membrane</location>
        <topology evidence="1">Single-pass type I membrane protein</topology>
    </subcellularLocation>
</comment>
<dbReference type="PANTHER" id="PTHR34590">
    <property type="entry name" value="OS03G0124300 PROTEIN-RELATED"/>
    <property type="match status" value="1"/>
</dbReference>
<dbReference type="PANTHER" id="PTHR34590:SF5">
    <property type="entry name" value="OS04G0586500 PROTEIN"/>
    <property type="match status" value="1"/>
</dbReference>